<name>T1QE05_9EUKA</name>
<keyword evidence="1" id="KW-0472">Membrane</keyword>
<reference evidence="2" key="1">
    <citation type="journal article" date="2013" name="Protist Genomics">
        <title>The complete mitochondrial genome from an unidentified Phalansterium species.</title>
        <authorList>
            <person name="Pombert J.-F."/>
            <person name="Smirnov A."/>
            <person name="James E.R."/>
            <person name="Janouskovec J."/>
            <person name="Gray M.W."/>
            <person name="Keeling P.J."/>
        </authorList>
    </citation>
    <scope>NUCLEOTIDE SEQUENCE</scope>
    <source>
        <strain evidence="2">UTEX1284</strain>
    </source>
</reference>
<evidence type="ECO:0000256" key="1">
    <source>
        <dbReference type="SAM" id="Phobius"/>
    </source>
</evidence>
<dbReference type="EMBL" id="KC121006">
    <property type="protein sequence ID" value="AFZ64076.1"/>
    <property type="molecule type" value="Genomic_DNA"/>
</dbReference>
<protein>
    <submittedName>
        <fullName evidence="2">Uncharacterized protein</fullName>
    </submittedName>
</protein>
<feature type="transmembrane region" description="Helical" evidence="1">
    <location>
        <begin position="6"/>
        <end position="23"/>
    </location>
</feature>
<keyword evidence="1" id="KW-1133">Transmembrane helix</keyword>
<proteinExistence type="predicted"/>
<accession>T1QE05</accession>
<sequence length="255" mass="29564">MNNIYFIFLCFFSVVHIISNFYFHDMPRHSLENYLELIVDDTNADEPSAWEHKFTFPTAEDWSKLELKENKFIVNKIKIYSNVENKFVDFNLYILIQQGGNNSLLKRGVYFNIAPTDPKPSFFIRSTQLQSVNKDHPKYNDTRKGGIVLFDPHGFLKLPAAVTLKIENSVINGVTSAEEKEVISGSVFADIVMREDLLIKLDSDPLKFNFEKVESNLKYFVSSTFIIIENMAKEIYAFLLSDPKNVYDPYKIEKL</sequence>
<keyword evidence="2" id="KW-0496">Mitochondrion</keyword>
<geneLocation type="mitochondrion" evidence="2"/>
<evidence type="ECO:0000313" key="2">
    <source>
        <dbReference type="EMBL" id="AFZ64076.1"/>
    </source>
</evidence>
<keyword evidence="1" id="KW-0812">Transmembrane</keyword>
<dbReference type="AlphaFoldDB" id="T1QE05"/>
<gene>
    <name evidence="2" type="primary">orf255</name>
</gene>
<organism evidence="2">
    <name type="scientific">Phalansterium sp. PJK-2012</name>
    <dbReference type="NCBI Taxonomy" id="1267188"/>
    <lineage>
        <taxon>Eukaryota</taxon>
        <taxon>Amoebozoa</taxon>
        <taxon>Evosea</taxon>
        <taxon>Variosea</taxon>
        <taxon>Phalansterium</taxon>
    </lineage>
</organism>